<evidence type="ECO:0000259" key="6">
    <source>
        <dbReference type="Pfam" id="PF16185"/>
    </source>
</evidence>
<evidence type="ECO:0000256" key="4">
    <source>
        <dbReference type="ARBA" id="ARBA00022967"/>
    </source>
</evidence>
<dbReference type="InterPro" id="IPR032410">
    <property type="entry name" value="ABCB6_N"/>
</dbReference>
<feature type="transmembrane region" description="Helical" evidence="5">
    <location>
        <begin position="68"/>
        <end position="86"/>
    </location>
</feature>
<dbReference type="AlphaFoldDB" id="A0ABD0S0G0"/>
<comment type="caution">
    <text evidence="7">The sequence shown here is derived from an EMBL/GenBank/DDBJ whole genome shotgun (WGS) entry which is preliminary data.</text>
</comment>
<protein>
    <recommendedName>
        <fullName evidence="6">ATP-binding cassette sub-family B member 6 N-terminal five TM domain-containing protein</fullName>
    </recommendedName>
</protein>
<feature type="domain" description="ATP-binding cassette sub-family B member 6 N-terminal five TM" evidence="6">
    <location>
        <begin position="3"/>
        <end position="101"/>
    </location>
</feature>
<keyword evidence="2" id="KW-0813">Transport</keyword>
<keyword evidence="3" id="KW-1003">Cell membrane</keyword>
<name>A0ABD0S0G0_CIRMR</name>
<keyword evidence="5" id="KW-1133">Transmembrane helix</keyword>
<dbReference type="EMBL" id="JAMKFB020000001">
    <property type="protein sequence ID" value="KAL0204285.1"/>
    <property type="molecule type" value="Genomic_DNA"/>
</dbReference>
<evidence type="ECO:0000256" key="3">
    <source>
        <dbReference type="ARBA" id="ARBA00022475"/>
    </source>
</evidence>
<keyword evidence="5" id="KW-0472">Membrane</keyword>
<dbReference type="GO" id="GO:0005886">
    <property type="term" value="C:plasma membrane"/>
    <property type="evidence" value="ECO:0007669"/>
    <property type="project" value="UniProtKB-SubCell"/>
</dbReference>
<reference evidence="7 8" key="1">
    <citation type="submission" date="2024-05" db="EMBL/GenBank/DDBJ databases">
        <title>Genome sequencing and assembly of Indian major carp, Cirrhinus mrigala (Hamilton, 1822).</title>
        <authorList>
            <person name="Mohindra V."/>
            <person name="Chowdhury L.M."/>
            <person name="Lal K."/>
            <person name="Jena J.K."/>
        </authorList>
    </citation>
    <scope>NUCLEOTIDE SEQUENCE [LARGE SCALE GENOMIC DNA]</scope>
    <source>
        <strain evidence="7">CM1030</strain>
        <tissue evidence="7">Blood</tissue>
    </source>
</reference>
<evidence type="ECO:0000256" key="1">
    <source>
        <dbReference type="ARBA" id="ARBA00004651"/>
    </source>
</evidence>
<proteinExistence type="predicted"/>
<dbReference type="Proteomes" id="UP001529510">
    <property type="component" value="Unassembled WGS sequence"/>
</dbReference>
<evidence type="ECO:0000256" key="5">
    <source>
        <dbReference type="SAM" id="Phobius"/>
    </source>
</evidence>
<evidence type="ECO:0000313" key="7">
    <source>
        <dbReference type="EMBL" id="KAL0204285.1"/>
    </source>
</evidence>
<feature type="transmembrane region" description="Helical" evidence="5">
    <location>
        <begin position="24"/>
        <end position="48"/>
    </location>
</feature>
<accession>A0ABD0S0G0</accession>
<dbReference type="Pfam" id="PF16185">
    <property type="entry name" value="MTABC_N"/>
    <property type="match status" value="1"/>
</dbReference>
<organism evidence="7 8">
    <name type="scientific">Cirrhinus mrigala</name>
    <name type="common">Mrigala</name>
    <dbReference type="NCBI Taxonomy" id="683832"/>
    <lineage>
        <taxon>Eukaryota</taxon>
        <taxon>Metazoa</taxon>
        <taxon>Chordata</taxon>
        <taxon>Craniata</taxon>
        <taxon>Vertebrata</taxon>
        <taxon>Euteleostomi</taxon>
        <taxon>Actinopterygii</taxon>
        <taxon>Neopterygii</taxon>
        <taxon>Teleostei</taxon>
        <taxon>Ostariophysi</taxon>
        <taxon>Cypriniformes</taxon>
        <taxon>Cyprinidae</taxon>
        <taxon>Labeoninae</taxon>
        <taxon>Labeonini</taxon>
        <taxon>Cirrhinus</taxon>
    </lineage>
</organism>
<evidence type="ECO:0000313" key="8">
    <source>
        <dbReference type="Proteomes" id="UP001529510"/>
    </source>
</evidence>
<comment type="subcellular location">
    <subcellularLocation>
        <location evidence="1">Cell membrane</location>
        <topology evidence="1">Multi-pass membrane protein</topology>
    </subcellularLocation>
</comment>
<keyword evidence="8" id="KW-1185">Reference proteome</keyword>
<keyword evidence="5" id="KW-0812">Transmembrane</keyword>
<sequence length="157" mass="16988">MKSYCEAGVSMQQVWVEGGLTLCFYFTLVPSVLLTLSFLFGTFVCICYSRYGTDMEPKFIPRSRLYRLQVGLSVLLVLQALGWMVFRIARSGELPGYVVVVDLGRGPAASGEEEGSGAGQNQRTQCSTVAVLGCGVCGRKPGICVMDESSMVVDFGN</sequence>
<gene>
    <name evidence="7" type="ORF">M9458_002303</name>
</gene>
<feature type="non-terminal residue" evidence="7">
    <location>
        <position position="157"/>
    </location>
</feature>
<keyword evidence="4" id="KW-1278">Translocase</keyword>
<evidence type="ECO:0000256" key="2">
    <source>
        <dbReference type="ARBA" id="ARBA00022448"/>
    </source>
</evidence>